<dbReference type="CDD" id="cd00112">
    <property type="entry name" value="LDLa"/>
    <property type="match status" value="1"/>
</dbReference>
<keyword evidence="8" id="KW-1185">Reference proteome</keyword>
<dbReference type="KEGG" id="mbr:MONBRDRAFT_30176"/>
<dbReference type="PROSITE" id="PS00109">
    <property type="entry name" value="PROTEIN_KINASE_TYR"/>
    <property type="match status" value="1"/>
</dbReference>
<evidence type="ECO:0000256" key="2">
    <source>
        <dbReference type="ARBA" id="ARBA00022737"/>
    </source>
</evidence>
<organism evidence="7 8">
    <name type="scientific">Monosiga brevicollis</name>
    <name type="common">Choanoflagellate</name>
    <dbReference type="NCBI Taxonomy" id="81824"/>
    <lineage>
        <taxon>Eukaryota</taxon>
        <taxon>Choanoflagellata</taxon>
        <taxon>Craspedida</taxon>
        <taxon>Salpingoecidae</taxon>
        <taxon>Monosiga</taxon>
    </lineage>
</organism>
<reference evidence="7 8" key="1">
    <citation type="journal article" date="2008" name="Nature">
        <title>The genome of the choanoflagellate Monosiga brevicollis and the origin of metazoans.</title>
        <authorList>
            <consortium name="JGI Sequencing"/>
            <person name="King N."/>
            <person name="Westbrook M.J."/>
            <person name="Young S.L."/>
            <person name="Kuo A."/>
            <person name="Abedin M."/>
            <person name="Chapman J."/>
            <person name="Fairclough S."/>
            <person name="Hellsten U."/>
            <person name="Isogai Y."/>
            <person name="Letunic I."/>
            <person name="Marr M."/>
            <person name="Pincus D."/>
            <person name="Putnam N."/>
            <person name="Rokas A."/>
            <person name="Wright K.J."/>
            <person name="Zuzow R."/>
            <person name="Dirks W."/>
            <person name="Good M."/>
            <person name="Goodstein D."/>
            <person name="Lemons D."/>
            <person name="Li W."/>
            <person name="Lyons J.B."/>
            <person name="Morris A."/>
            <person name="Nichols S."/>
            <person name="Richter D.J."/>
            <person name="Salamov A."/>
            <person name="Bork P."/>
            <person name="Lim W.A."/>
            <person name="Manning G."/>
            <person name="Miller W.T."/>
            <person name="McGinnis W."/>
            <person name="Shapiro H."/>
            <person name="Tjian R."/>
            <person name="Grigoriev I.V."/>
            <person name="Rokhsar D."/>
        </authorList>
    </citation>
    <scope>NUCLEOTIDE SEQUENCE [LARGE SCALE GENOMIC DNA]</scope>
    <source>
        <strain evidence="8">MX1 / ATCC 50154</strain>
    </source>
</reference>
<feature type="domain" description="Protein kinase" evidence="6">
    <location>
        <begin position="641"/>
        <end position="937"/>
    </location>
</feature>
<dbReference type="PROSITE" id="PS50068">
    <property type="entry name" value="LDLRA_2"/>
    <property type="match status" value="1"/>
</dbReference>
<dbReference type="InterPro" id="IPR002172">
    <property type="entry name" value="LDrepeatLR_classA_rpt"/>
</dbReference>
<dbReference type="GO" id="GO:0043235">
    <property type="term" value="C:receptor complex"/>
    <property type="evidence" value="ECO:0000318"/>
    <property type="project" value="GO_Central"/>
</dbReference>
<evidence type="ECO:0000259" key="6">
    <source>
        <dbReference type="PROSITE" id="PS50011"/>
    </source>
</evidence>
<keyword evidence="2" id="KW-0677">Repeat</keyword>
<evidence type="ECO:0000256" key="1">
    <source>
        <dbReference type="ARBA" id="ARBA00022614"/>
    </source>
</evidence>
<keyword evidence="5" id="KW-0732">Signal</keyword>
<gene>
    <name evidence="7" type="ORF">MONBRDRAFT_30176</name>
</gene>
<sequence>MPTPAQSLVALVAAVFLAPTLRVTALQGTCRFPLTLECDDVLSVDVCVIAASTADCYLGPNTTVHQALCDLACEVSTLTLHNLRNFSMDGEEELNTDWGRIGRTLDVFVVSAFEANVYNYNFDSLLGLDNPITDLTFNSLGSRRFDPVEVFEFGQPRHSSVQSLHLRNLFLNEFIMDVAATFFGKLQFLWLEDPVTNLSMSDQHVYLGPVKHVRLDARNYAPTNYPRLARIQTLRSLDMHGYNISTIACDFLPATLNLNVLNISGNNITHFGLDLLHLSLNMFNIYRGLTVPLPNGETYTAAIDMSDNPSTCLLHPVSNPQSSSGPLFINCSCSDPPLREAPYCPPPVFLPCNDSDPSAGSVQQHQVCDGSLDCPNGRDEARCAITAANFHLQPSMDCSGLFTLSALTAHNICGRSCYQNMTLHLRGGVLTWSHNPSNCTDPNNPGPFLCPPLQAVIQNWTSFEGRVGEASLHVRVDEENAALAMELIYHIRFNDNETSLSQEGFFCFLGFFAENRSTNRPFPYGPHLPSVFYSRDLAPGLVTEPASTTPPRLSSSASHGPNTIVIAIVAAIALVALVLILLIHAHLRRKPRRHISITHLQSAREEGMARFEHDFARAFDDRLALAEAFEDEASVQSPAQLKQRVQIGTGRFGPCFMAQASLKTERQAPVMALSLDPGASPALAVEYFAMCRLHHLVARRHPSVLQFYGLAANARECFCVLEYAEGGPLRDYLRSPAWTMQPADIQQQRALIMLTQVAAAMAHLESMSIVHRCLSTDTVYIKRSYLEVRVAGFSMARDVYESQSYVSMASKTVGVEPKLRTHNAWMAQPTEPMTESYDVRFLSPQALIDGEYTIKGDVYAFGCLAYEVITGKQLFRNLNKSAFVAKLRSQPYLDTTGVEPGVLADLIRNCTRTQEKLRPRFVSIFGLCWQKQHNPLLSLSMDARSSLQHADNAVGEVKDLISRFTLQHTIASSPGWRFGLGQAWIVGNSRQARPALLAAYASGWTDVQALVAFLATTSHRTLACPAAAGPVEQEFVLLFPPAKALHHCTDLLASQSLALEVCALAVSALACLARGCFGCNSLPLACLIVQAQDATNASSASATPSVFIQGFPVHRHATRAAVTNLNTALQLTCDLEAAAPTPASREALLKIRSLVQEAVTTSANSADDGTAFDRLMELEARLLHESGLLTKPEYQWSQLRFVQELGQGAFGDVSLMELESQQPLEQERRGMVRGSIGDAKPRQLVAVKTFRDCGNMLQSFQQEVRAIEHLAHPNIVRLLGVVREAHNPAILLEYLPLGSLDGWLMSEDAAAASGRDLLYIAHQVAAGMDELSRLHILHRDLAARNILLGEGLQAKVADFGLSRRVKLYYRMKTARPLPLRWMAPEMIDELKATVKTDVYSYGILLSEIFSYGEEPFGHLGDEEVLALLSSTCRALRQGTRFTGSLLDPPSGMGQALKALFMRCAAVEARSRPTFREIFLETMPHHWATLSRGVRVRKISSNSASSDVAQFQLDRRFRRSISSSDSTTCDSPGGHLASSTHTVAIDLSDDAYAETHI</sequence>
<dbReference type="FunFam" id="1.10.510.10:FF:002904">
    <property type="match status" value="1"/>
</dbReference>
<dbReference type="InterPro" id="IPR011009">
    <property type="entry name" value="Kinase-like_dom_sf"/>
</dbReference>
<dbReference type="InterPro" id="IPR000719">
    <property type="entry name" value="Prot_kinase_dom"/>
</dbReference>
<dbReference type="SMART" id="SM00219">
    <property type="entry name" value="TyrKc"/>
    <property type="match status" value="2"/>
</dbReference>
<dbReference type="InterPro" id="IPR001245">
    <property type="entry name" value="Ser-Thr/Tyr_kinase_cat_dom"/>
</dbReference>
<dbReference type="EMBL" id="CH991586">
    <property type="protein sequence ID" value="EDQ84483.1"/>
    <property type="molecule type" value="Genomic_DNA"/>
</dbReference>
<dbReference type="GeneID" id="5895953"/>
<keyword evidence="3" id="KW-1015">Disulfide bond</keyword>
<dbReference type="RefSeq" id="XP_001750670.1">
    <property type="nucleotide sequence ID" value="XM_001750618.1"/>
</dbReference>
<dbReference type="InterPro" id="IPR032675">
    <property type="entry name" value="LRR_dom_sf"/>
</dbReference>
<dbReference type="Proteomes" id="UP000001357">
    <property type="component" value="Unassembled WGS sequence"/>
</dbReference>
<accession>A9VD80</accession>
<dbReference type="GO" id="GO:0005524">
    <property type="term" value="F:ATP binding"/>
    <property type="evidence" value="ECO:0007669"/>
    <property type="project" value="InterPro"/>
</dbReference>
<dbReference type="SUPFAM" id="SSF57424">
    <property type="entry name" value="LDL receptor-like module"/>
    <property type="match status" value="1"/>
</dbReference>
<evidence type="ECO:0000313" key="8">
    <source>
        <dbReference type="Proteomes" id="UP000001357"/>
    </source>
</evidence>
<dbReference type="GO" id="GO:0007169">
    <property type="term" value="P:cell surface receptor protein tyrosine kinase signaling pathway"/>
    <property type="evidence" value="ECO:0000318"/>
    <property type="project" value="GO_Central"/>
</dbReference>
<evidence type="ECO:0000256" key="4">
    <source>
        <dbReference type="SAM" id="Phobius"/>
    </source>
</evidence>
<keyword evidence="4" id="KW-0472">Membrane</keyword>
<dbReference type="InterPro" id="IPR008266">
    <property type="entry name" value="Tyr_kinase_AS"/>
</dbReference>
<dbReference type="eggNOG" id="KOG1095">
    <property type="taxonomic scope" value="Eukaryota"/>
</dbReference>
<dbReference type="PROSITE" id="PS50011">
    <property type="entry name" value="PROTEIN_KINASE_DOM"/>
    <property type="match status" value="2"/>
</dbReference>
<dbReference type="FunFam" id="1.10.510.10:FF:002940">
    <property type="entry name" value="Predicted protein"/>
    <property type="match status" value="1"/>
</dbReference>
<dbReference type="InterPro" id="IPR020635">
    <property type="entry name" value="Tyr_kinase_cat_dom"/>
</dbReference>
<dbReference type="SUPFAM" id="SSF56112">
    <property type="entry name" value="Protein kinase-like (PK-like)"/>
    <property type="match status" value="2"/>
</dbReference>
<dbReference type="Gene3D" id="3.80.10.10">
    <property type="entry name" value="Ribonuclease Inhibitor"/>
    <property type="match status" value="1"/>
</dbReference>
<keyword evidence="4" id="KW-0812">Transmembrane</keyword>
<feature type="signal peptide" evidence="5">
    <location>
        <begin position="1"/>
        <end position="25"/>
    </location>
</feature>
<dbReference type="PRINTS" id="PR00109">
    <property type="entry name" value="TYRKINASE"/>
</dbReference>
<dbReference type="CDD" id="cd00192">
    <property type="entry name" value="PTKc"/>
    <property type="match status" value="1"/>
</dbReference>
<dbReference type="InterPro" id="IPR050122">
    <property type="entry name" value="RTK"/>
</dbReference>
<feature type="transmembrane region" description="Helical" evidence="4">
    <location>
        <begin position="564"/>
        <end position="583"/>
    </location>
</feature>
<dbReference type="InterPro" id="IPR001611">
    <property type="entry name" value="Leu-rich_rpt"/>
</dbReference>
<dbReference type="PROSITE" id="PS51450">
    <property type="entry name" value="LRR"/>
    <property type="match status" value="1"/>
</dbReference>
<dbReference type="PANTHER" id="PTHR24416:SF600">
    <property type="entry name" value="PDGF- AND VEGF-RECEPTOR RELATED, ISOFORM J"/>
    <property type="match status" value="1"/>
</dbReference>
<keyword evidence="1" id="KW-0433">Leucine-rich repeat</keyword>
<dbReference type="InParanoid" id="A9VD80"/>
<feature type="chain" id="PRO_5002743138" description="Protein kinase domain-containing protein" evidence="5">
    <location>
        <begin position="26"/>
        <end position="1556"/>
    </location>
</feature>
<dbReference type="Gene3D" id="1.10.510.10">
    <property type="entry name" value="Transferase(Phosphotransferase) domain 1"/>
    <property type="match status" value="2"/>
</dbReference>
<evidence type="ECO:0000256" key="5">
    <source>
        <dbReference type="SAM" id="SignalP"/>
    </source>
</evidence>
<name>A9VD80_MONBE</name>
<dbReference type="Pfam" id="PF07714">
    <property type="entry name" value="PK_Tyr_Ser-Thr"/>
    <property type="match status" value="2"/>
</dbReference>
<dbReference type="SUPFAM" id="SSF52047">
    <property type="entry name" value="RNI-like"/>
    <property type="match status" value="1"/>
</dbReference>
<keyword evidence="4" id="KW-1133">Transmembrane helix</keyword>
<dbReference type="FunFam" id="3.30.200.20:FF:001457">
    <property type="match status" value="1"/>
</dbReference>
<dbReference type="InterPro" id="IPR036055">
    <property type="entry name" value="LDL_receptor-like_sf"/>
</dbReference>
<dbReference type="eggNOG" id="KOG1026">
    <property type="taxonomic scope" value="Eukaryota"/>
</dbReference>
<dbReference type="PANTHER" id="PTHR24416">
    <property type="entry name" value="TYROSINE-PROTEIN KINASE RECEPTOR"/>
    <property type="match status" value="1"/>
</dbReference>
<evidence type="ECO:0000313" key="7">
    <source>
        <dbReference type="EMBL" id="EDQ84483.1"/>
    </source>
</evidence>
<proteinExistence type="predicted"/>
<dbReference type="Gene3D" id="3.30.200.20">
    <property type="entry name" value="Phosphorylase Kinase, domain 1"/>
    <property type="match status" value="1"/>
</dbReference>
<dbReference type="GO" id="GO:0005886">
    <property type="term" value="C:plasma membrane"/>
    <property type="evidence" value="ECO:0000318"/>
    <property type="project" value="GO_Central"/>
</dbReference>
<protein>
    <recommendedName>
        <fullName evidence="6">Protein kinase domain-containing protein</fullName>
    </recommendedName>
</protein>
<dbReference type="STRING" id="81824.A9VD80"/>
<evidence type="ECO:0000256" key="3">
    <source>
        <dbReference type="ARBA" id="ARBA00023157"/>
    </source>
</evidence>
<dbReference type="GO" id="GO:0004714">
    <property type="term" value="F:transmembrane receptor protein tyrosine kinase activity"/>
    <property type="evidence" value="ECO:0000318"/>
    <property type="project" value="GO_Central"/>
</dbReference>
<feature type="domain" description="Protein kinase" evidence="6">
    <location>
        <begin position="1199"/>
        <end position="1487"/>
    </location>
</feature>